<sequence length="61" mass="7441">MHKWFSSRNKWHYKRSRYSLPNWQRLPESRNGLQLALSLAPGYLKTICFHYNSPFTPIIFR</sequence>
<accession>C0DXU6</accession>
<name>C0DXU6_EIKCO</name>
<comment type="caution">
    <text evidence="1">The sequence shown here is derived from an EMBL/GenBank/DDBJ whole genome shotgun (WGS) entry which is preliminary data.</text>
</comment>
<dbReference type="HOGENOM" id="CLU_2915152_0_0_4"/>
<proteinExistence type="predicted"/>
<dbReference type="AlphaFoldDB" id="C0DXU6"/>
<protein>
    <submittedName>
        <fullName evidence="1">Uncharacterized protein</fullName>
    </submittedName>
</protein>
<dbReference type="Proteomes" id="UP000005837">
    <property type="component" value="Unassembled WGS sequence"/>
</dbReference>
<gene>
    <name evidence="1" type="ORF">EIKCOROL_02207</name>
</gene>
<reference evidence="1 2" key="1">
    <citation type="submission" date="2009-01" db="EMBL/GenBank/DDBJ databases">
        <authorList>
            <person name="Fulton L."/>
            <person name="Clifton S."/>
            <person name="Chinwalla A.T."/>
            <person name="Mitreva M."/>
            <person name="Sodergren E."/>
            <person name="Weinstock G."/>
            <person name="Clifton S."/>
            <person name="Dooling D.J."/>
            <person name="Fulton B."/>
            <person name="Minx P."/>
            <person name="Pepin K.H."/>
            <person name="Johnson M."/>
            <person name="Bhonagiri V."/>
            <person name="Nash W.E."/>
            <person name="Mardis E.R."/>
            <person name="Wilson R.K."/>
        </authorList>
    </citation>
    <scope>NUCLEOTIDE SEQUENCE [LARGE SCALE GENOMIC DNA]</scope>
    <source>
        <strain evidence="1 2">ATCC 23834</strain>
    </source>
</reference>
<evidence type="ECO:0000313" key="2">
    <source>
        <dbReference type="Proteomes" id="UP000005837"/>
    </source>
</evidence>
<organism evidence="1 2">
    <name type="scientific">Eikenella corrodens ATCC 23834</name>
    <dbReference type="NCBI Taxonomy" id="546274"/>
    <lineage>
        <taxon>Bacteria</taxon>
        <taxon>Pseudomonadati</taxon>
        <taxon>Pseudomonadota</taxon>
        <taxon>Betaproteobacteria</taxon>
        <taxon>Neisseriales</taxon>
        <taxon>Neisseriaceae</taxon>
        <taxon>Eikenella</taxon>
    </lineage>
</organism>
<dbReference type="EMBL" id="ACEA01000047">
    <property type="protein sequence ID" value="EEG23136.1"/>
    <property type="molecule type" value="Genomic_DNA"/>
</dbReference>
<evidence type="ECO:0000313" key="1">
    <source>
        <dbReference type="EMBL" id="EEG23136.1"/>
    </source>
</evidence>